<keyword evidence="2" id="KW-1185">Reference proteome</keyword>
<dbReference type="Proteomes" id="UP001295794">
    <property type="component" value="Unassembled WGS sequence"/>
</dbReference>
<organism evidence="1 2">
    <name type="scientific">Mycena citricolor</name>
    <dbReference type="NCBI Taxonomy" id="2018698"/>
    <lineage>
        <taxon>Eukaryota</taxon>
        <taxon>Fungi</taxon>
        <taxon>Dikarya</taxon>
        <taxon>Basidiomycota</taxon>
        <taxon>Agaricomycotina</taxon>
        <taxon>Agaricomycetes</taxon>
        <taxon>Agaricomycetidae</taxon>
        <taxon>Agaricales</taxon>
        <taxon>Marasmiineae</taxon>
        <taxon>Mycenaceae</taxon>
        <taxon>Mycena</taxon>
    </lineage>
</organism>
<comment type="caution">
    <text evidence="1">The sequence shown here is derived from an EMBL/GenBank/DDBJ whole genome shotgun (WGS) entry which is preliminary data.</text>
</comment>
<proteinExistence type="predicted"/>
<dbReference type="EMBL" id="CAVNYO010000466">
    <property type="protein sequence ID" value="CAK5283355.1"/>
    <property type="molecule type" value="Genomic_DNA"/>
</dbReference>
<sequence>MPRAGHADEKKIKEACETILKRLALGNKPNYASAAREHGVHVNTLRMRFQNFRKSRNEAALDRMFLSPSEEETLVTWMEVLGASGSPIPRKATSVTTC</sequence>
<name>A0AAD2HY25_9AGAR</name>
<dbReference type="AlphaFoldDB" id="A0AAD2HY25"/>
<protein>
    <submittedName>
        <fullName evidence="1">Uncharacterized protein</fullName>
    </submittedName>
</protein>
<reference evidence="1" key="1">
    <citation type="submission" date="2023-11" db="EMBL/GenBank/DDBJ databases">
        <authorList>
            <person name="De Vega J J."/>
            <person name="De Vega J J."/>
        </authorList>
    </citation>
    <scope>NUCLEOTIDE SEQUENCE</scope>
</reference>
<evidence type="ECO:0000313" key="2">
    <source>
        <dbReference type="Proteomes" id="UP001295794"/>
    </source>
</evidence>
<evidence type="ECO:0000313" key="1">
    <source>
        <dbReference type="EMBL" id="CAK5283355.1"/>
    </source>
</evidence>
<gene>
    <name evidence="1" type="ORF">MYCIT1_LOCUS35825</name>
</gene>
<accession>A0AAD2HY25</accession>